<dbReference type="EMBL" id="CP046509">
    <property type="protein sequence ID" value="QGU87928.1"/>
    <property type="molecule type" value="Genomic_DNA"/>
</dbReference>
<proteinExistence type="predicted"/>
<dbReference type="AlphaFoldDB" id="A0A6I6EH58"/>
<name>A0A6I6EH58_9GAMM</name>
<sequence length="217" mass="24403">MANNSEIVVKPLEIEKLHFPQTPDTVKPRAGEKIKTTIAHCAVRDAEGKTALDIASLPVVLGTDKPGAKRYYSDLENDDKFSAGGRHYVRLPALRKEVDVRIEQPHAADKRERLKHVSDCLSVVRDNPTSEQLRAVSEVAIRRGQKQLKQQKIARDGTTHCEMSGQPLQPDAEVHHEMRRADNPDLALNLDNLKLVNPQAHKEHHQKEQQEAESFGK</sequence>
<feature type="region of interest" description="Disordered" evidence="1">
    <location>
        <begin position="197"/>
        <end position="217"/>
    </location>
</feature>
<dbReference type="KEGG" id="erwi:GN242_12125"/>
<evidence type="ECO:0000313" key="3">
    <source>
        <dbReference type="Proteomes" id="UP000424752"/>
    </source>
</evidence>
<organism evidence="2 3">
    <name type="scientific">Erwinia sorbitola</name>
    <dbReference type="NCBI Taxonomy" id="2681984"/>
    <lineage>
        <taxon>Bacteria</taxon>
        <taxon>Pseudomonadati</taxon>
        <taxon>Pseudomonadota</taxon>
        <taxon>Gammaproteobacteria</taxon>
        <taxon>Enterobacterales</taxon>
        <taxon>Erwiniaceae</taxon>
        <taxon>Erwinia</taxon>
    </lineage>
</organism>
<dbReference type="RefSeq" id="WP_156287553.1">
    <property type="nucleotide sequence ID" value="NZ_CP046509.1"/>
</dbReference>
<reference evidence="2 3" key="1">
    <citation type="submission" date="2019-12" db="EMBL/GenBank/DDBJ databases">
        <title>Erwinia sp. nov., isolated from droppings of birds in the Qinghai-Tiebt plateau of China.</title>
        <authorList>
            <person name="Ge Y."/>
        </authorList>
    </citation>
    <scope>NUCLEOTIDE SEQUENCE [LARGE SCALE GENOMIC DNA]</scope>
    <source>
        <strain evidence="2 3">J780</strain>
    </source>
</reference>
<protein>
    <recommendedName>
        <fullName evidence="4">HNH endonuclease</fullName>
    </recommendedName>
</protein>
<evidence type="ECO:0008006" key="4">
    <source>
        <dbReference type="Google" id="ProtNLM"/>
    </source>
</evidence>
<accession>A0A6I6EH58</accession>
<evidence type="ECO:0000256" key="1">
    <source>
        <dbReference type="SAM" id="MobiDB-lite"/>
    </source>
</evidence>
<dbReference type="Proteomes" id="UP000424752">
    <property type="component" value="Chromosome"/>
</dbReference>
<feature type="compositionally biased region" description="Basic and acidic residues" evidence="1">
    <location>
        <begin position="205"/>
        <end position="217"/>
    </location>
</feature>
<gene>
    <name evidence="2" type="ORF">GN242_12125</name>
</gene>
<evidence type="ECO:0000313" key="2">
    <source>
        <dbReference type="EMBL" id="QGU87928.1"/>
    </source>
</evidence>